<reference evidence="2" key="1">
    <citation type="submission" date="2021-12" db="EMBL/GenBank/DDBJ databases">
        <authorList>
            <person name="King R."/>
        </authorList>
    </citation>
    <scope>NUCLEOTIDE SEQUENCE</scope>
</reference>
<feature type="domain" description="C2H2-type" evidence="1">
    <location>
        <begin position="61"/>
        <end position="81"/>
    </location>
</feature>
<proteinExistence type="predicted"/>
<accession>A0A9P0A058</accession>
<evidence type="ECO:0000313" key="3">
    <source>
        <dbReference type="Proteomes" id="UP001152759"/>
    </source>
</evidence>
<organism evidence="2 3">
    <name type="scientific">Bemisia tabaci</name>
    <name type="common">Sweetpotato whitefly</name>
    <name type="synonym">Aleurodes tabaci</name>
    <dbReference type="NCBI Taxonomy" id="7038"/>
    <lineage>
        <taxon>Eukaryota</taxon>
        <taxon>Metazoa</taxon>
        <taxon>Ecdysozoa</taxon>
        <taxon>Arthropoda</taxon>
        <taxon>Hexapoda</taxon>
        <taxon>Insecta</taxon>
        <taxon>Pterygota</taxon>
        <taxon>Neoptera</taxon>
        <taxon>Paraneoptera</taxon>
        <taxon>Hemiptera</taxon>
        <taxon>Sternorrhyncha</taxon>
        <taxon>Aleyrodoidea</taxon>
        <taxon>Aleyrodidae</taxon>
        <taxon>Aleyrodinae</taxon>
        <taxon>Bemisia</taxon>
    </lineage>
</organism>
<protein>
    <recommendedName>
        <fullName evidence="1">C2H2-type domain-containing protein</fullName>
    </recommendedName>
</protein>
<dbReference type="InterPro" id="IPR013087">
    <property type="entry name" value="Znf_C2H2_type"/>
</dbReference>
<name>A0A9P0A058_BEMTA</name>
<evidence type="ECO:0000259" key="1">
    <source>
        <dbReference type="SMART" id="SM00355"/>
    </source>
</evidence>
<dbReference type="AlphaFoldDB" id="A0A9P0A058"/>
<gene>
    <name evidence="2" type="ORF">BEMITA_LOCUS938</name>
</gene>
<dbReference type="SMART" id="SM00355">
    <property type="entry name" value="ZnF_C2H2"/>
    <property type="match status" value="2"/>
</dbReference>
<sequence>MGLARKSRVVIDYNRLVIVDGIAEVRRRHNSLAESWSPGAASVYKRYPTTVARGVLEEDLFSCDLCLKSYKYRQGLNRHKKYECTYVGSKPQFSCPHCPFLGKQKVTVTKHIILKHPGKSTQVQQKVVASTLPT</sequence>
<feature type="domain" description="C2H2-type" evidence="1">
    <location>
        <begin position="93"/>
        <end position="116"/>
    </location>
</feature>
<keyword evidence="3" id="KW-1185">Reference proteome</keyword>
<evidence type="ECO:0000313" key="2">
    <source>
        <dbReference type="EMBL" id="CAH0381269.1"/>
    </source>
</evidence>
<dbReference type="Gene3D" id="3.30.160.60">
    <property type="entry name" value="Classic Zinc Finger"/>
    <property type="match status" value="1"/>
</dbReference>
<dbReference type="EMBL" id="OU963862">
    <property type="protein sequence ID" value="CAH0381269.1"/>
    <property type="molecule type" value="Genomic_DNA"/>
</dbReference>
<dbReference type="Proteomes" id="UP001152759">
    <property type="component" value="Chromosome 1"/>
</dbReference>